<dbReference type="RefSeq" id="WP_036888852.1">
    <property type="nucleotide sequence ID" value="NZ_FUXH01000011.1"/>
</dbReference>
<accession>A0AB34PLQ5</accession>
<dbReference type="PANTHER" id="PTHR30001">
    <property type="entry name" value="RIBONUCLEASE"/>
    <property type="match status" value="1"/>
</dbReference>
<name>A0AB34PLQ5_9PORP</name>
<protein>
    <submittedName>
        <fullName evidence="7">Ribonuclease G</fullName>
    </submittedName>
</protein>
<dbReference type="CDD" id="cd04453">
    <property type="entry name" value="S1_RNase_E"/>
    <property type="match status" value="1"/>
</dbReference>
<dbReference type="SUPFAM" id="SSF50249">
    <property type="entry name" value="Nucleic acid-binding proteins"/>
    <property type="match status" value="1"/>
</dbReference>
<dbReference type="InterPro" id="IPR003029">
    <property type="entry name" value="S1_domain"/>
</dbReference>
<dbReference type="NCBIfam" id="TIGR00757">
    <property type="entry name" value="RNaseEG"/>
    <property type="match status" value="1"/>
</dbReference>
<dbReference type="AlphaFoldDB" id="A0AB34PLQ5"/>
<keyword evidence="3" id="KW-0378">Hydrolase</keyword>
<evidence type="ECO:0000313" key="8">
    <source>
        <dbReference type="Proteomes" id="UP000030136"/>
    </source>
</evidence>
<feature type="domain" description="S1 motif" evidence="6">
    <location>
        <begin position="37"/>
        <end position="140"/>
    </location>
</feature>
<dbReference type="Proteomes" id="UP000030136">
    <property type="component" value="Unassembled WGS sequence"/>
</dbReference>
<comment type="caution">
    <text evidence="7">The sequence shown here is derived from an EMBL/GenBank/DDBJ whole genome shotgun (WGS) entry which is preliminary data.</text>
</comment>
<dbReference type="GO" id="GO:0003723">
    <property type="term" value="F:RNA binding"/>
    <property type="evidence" value="ECO:0007669"/>
    <property type="project" value="UniProtKB-KW"/>
</dbReference>
<evidence type="ECO:0000256" key="3">
    <source>
        <dbReference type="ARBA" id="ARBA00022801"/>
    </source>
</evidence>
<dbReference type="SMART" id="SM00316">
    <property type="entry name" value="S1"/>
    <property type="match status" value="1"/>
</dbReference>
<keyword evidence="4" id="KW-0460">Magnesium</keyword>
<proteinExistence type="predicted"/>
<dbReference type="GO" id="GO:0005737">
    <property type="term" value="C:cytoplasm"/>
    <property type="evidence" value="ECO:0007669"/>
    <property type="project" value="TreeGrafter"/>
</dbReference>
<dbReference type="GO" id="GO:0016787">
    <property type="term" value="F:hydrolase activity"/>
    <property type="evidence" value="ECO:0007669"/>
    <property type="project" value="UniProtKB-KW"/>
</dbReference>
<dbReference type="InterPro" id="IPR004659">
    <property type="entry name" value="RNase_E/G"/>
</dbReference>
<dbReference type="EMBL" id="JQJC01000003">
    <property type="protein sequence ID" value="KGN96461.1"/>
    <property type="molecule type" value="Genomic_DNA"/>
</dbReference>
<dbReference type="InterPro" id="IPR019307">
    <property type="entry name" value="RNA-bd_AU-1/RNase_E/G"/>
</dbReference>
<keyword evidence="5" id="KW-0694">RNA-binding</keyword>
<reference evidence="7 8" key="1">
    <citation type="submission" date="2014-08" db="EMBL/GenBank/DDBJ databases">
        <title>Porphyromonas crevioricanis strain:COT-253_OH1447 Genome sequencing.</title>
        <authorList>
            <person name="Wallis C."/>
            <person name="Deusch O."/>
            <person name="O'Flynn C."/>
            <person name="Davis I."/>
            <person name="Jospin G."/>
            <person name="Darling A.E."/>
            <person name="Coil D.A."/>
            <person name="Alexiev A."/>
            <person name="Horsfall A."/>
            <person name="Kirkwood N."/>
            <person name="Harris S."/>
            <person name="Eisen J.A."/>
        </authorList>
    </citation>
    <scope>NUCLEOTIDE SEQUENCE [LARGE SCALE GENOMIC DNA]</scope>
    <source>
        <strain evidence="8">COT-253 OH1447</strain>
    </source>
</reference>
<dbReference type="Gene3D" id="2.40.50.140">
    <property type="entry name" value="Nucleic acid-binding proteins"/>
    <property type="match status" value="1"/>
</dbReference>
<gene>
    <name evidence="7" type="ORF">HQ38_01380</name>
</gene>
<dbReference type="Pfam" id="PF10150">
    <property type="entry name" value="RNase_E_G"/>
    <property type="match status" value="1"/>
</dbReference>
<organism evidence="7 8">
    <name type="scientific">Porphyromonas crevioricanis</name>
    <dbReference type="NCBI Taxonomy" id="393921"/>
    <lineage>
        <taxon>Bacteria</taxon>
        <taxon>Pseudomonadati</taxon>
        <taxon>Bacteroidota</taxon>
        <taxon>Bacteroidia</taxon>
        <taxon>Bacteroidales</taxon>
        <taxon>Porphyromonadaceae</taxon>
        <taxon>Porphyromonas</taxon>
    </lineage>
</organism>
<evidence type="ECO:0000313" key="7">
    <source>
        <dbReference type="EMBL" id="KGN96461.1"/>
    </source>
</evidence>
<dbReference type="GO" id="GO:0046872">
    <property type="term" value="F:metal ion binding"/>
    <property type="evidence" value="ECO:0007669"/>
    <property type="project" value="UniProtKB-KW"/>
</dbReference>
<evidence type="ECO:0000259" key="6">
    <source>
        <dbReference type="SMART" id="SM00316"/>
    </source>
</evidence>
<dbReference type="PANTHER" id="PTHR30001:SF0">
    <property type="entry name" value="RIBONUCLEASE G"/>
    <property type="match status" value="1"/>
</dbReference>
<sequence length="521" mass="58691">MNSELIVDVDAKKVSIAVLEDGKLVELQREPRDQSFAVGDIYLGKVKKIMPGLNAAFVDVGYKKDAFLHYFDLGLTYLSQRKMLESMSQQKGLPQVSKMTLEADLPKEGKIGEILKAGQQILVQIVKEPISTKGPRLTTEISLAGRSLVLVPFSDRVSVSQKIKSGEERARLRQLMLSIKPHNFSVIIRTSAAGKKASELDAELKMLLKRFTDSVAKIPKVSKIPQILYEEAGRTLGLLRDTFNPDTFQNIHVNNKFFYDSIRDYISLISPGSEDIVHHYVGELPIFDNFAVTKQIKALFGRTVTYKSGAYLIIEQTEAMHVVDVNSGNRARGSNQQEDTAVDVNMAAAEELARQLRLRDMGGIIVVDFIDMAEAQHRQQLYEHMCKLMSTDRAKHNILPLSKFGLMQITRQRVRPAMSIDTEEKCPTCLGSGKMKASILFTDTLEEKVRILVDTHGLRQFVLHVHPYVAAYLKKGIVSIAMRWKMKYAKGIRVIPDQSVPFLNYRFFDNEGNELEDLDGI</sequence>
<evidence type="ECO:0000256" key="2">
    <source>
        <dbReference type="ARBA" id="ARBA00022723"/>
    </source>
</evidence>
<evidence type="ECO:0000256" key="4">
    <source>
        <dbReference type="ARBA" id="ARBA00022842"/>
    </source>
</evidence>
<keyword evidence="2" id="KW-0479">Metal-binding</keyword>
<dbReference type="GO" id="GO:0006364">
    <property type="term" value="P:rRNA processing"/>
    <property type="evidence" value="ECO:0007669"/>
    <property type="project" value="TreeGrafter"/>
</dbReference>
<dbReference type="InterPro" id="IPR012340">
    <property type="entry name" value="NA-bd_OB-fold"/>
</dbReference>
<comment type="cofactor">
    <cofactor evidence="1">
        <name>Mg(2+)</name>
        <dbReference type="ChEBI" id="CHEBI:18420"/>
    </cofactor>
</comment>
<dbReference type="GO" id="GO:0004540">
    <property type="term" value="F:RNA nuclease activity"/>
    <property type="evidence" value="ECO:0007669"/>
    <property type="project" value="InterPro"/>
</dbReference>
<evidence type="ECO:0000256" key="1">
    <source>
        <dbReference type="ARBA" id="ARBA00001946"/>
    </source>
</evidence>
<evidence type="ECO:0000256" key="5">
    <source>
        <dbReference type="ARBA" id="ARBA00022884"/>
    </source>
</evidence>